<accession>A0A6V7QH03</accession>
<dbReference type="AlphaFoldDB" id="A0A6V7QH03"/>
<sequence>MFLCPRSRIGFRRVSNSVHSDPIARFEWMAFVANRRPNLMRQNCSFDAPVVLNAMAQSDRKSDGQICGNGIVLAKRSNVAIRKLCKSHNILCAELAKSHMRFVNMYFMHAIHNLKYLNTMEPAAMSYRRIDGK</sequence>
<reference evidence="1" key="1">
    <citation type="submission" date="2020-07" db="EMBL/GenBank/DDBJ databases">
        <authorList>
            <person name="Lin J."/>
        </authorList>
    </citation>
    <scope>NUCLEOTIDE SEQUENCE</scope>
</reference>
<dbReference type="EMBL" id="LR862136">
    <property type="protein sequence ID" value="CAD1842380.1"/>
    <property type="molecule type" value="Genomic_DNA"/>
</dbReference>
<proteinExistence type="predicted"/>
<gene>
    <name evidence="1" type="ORF">CB5_LOCUS25591</name>
</gene>
<protein>
    <submittedName>
        <fullName evidence="1">Uncharacterized protein</fullName>
    </submittedName>
</protein>
<name>A0A6V7QH03_ANACO</name>
<evidence type="ECO:0000313" key="1">
    <source>
        <dbReference type="EMBL" id="CAD1842380.1"/>
    </source>
</evidence>
<organism evidence="1">
    <name type="scientific">Ananas comosus var. bracteatus</name>
    <name type="common">red pineapple</name>
    <dbReference type="NCBI Taxonomy" id="296719"/>
    <lineage>
        <taxon>Eukaryota</taxon>
        <taxon>Viridiplantae</taxon>
        <taxon>Streptophyta</taxon>
        <taxon>Embryophyta</taxon>
        <taxon>Tracheophyta</taxon>
        <taxon>Spermatophyta</taxon>
        <taxon>Magnoliopsida</taxon>
        <taxon>Liliopsida</taxon>
        <taxon>Poales</taxon>
        <taxon>Bromeliaceae</taxon>
        <taxon>Bromelioideae</taxon>
        <taxon>Ananas</taxon>
    </lineage>
</organism>